<reference evidence="1 2" key="1">
    <citation type="submission" date="2018-08" db="EMBL/GenBank/DDBJ databases">
        <title>Meiothermus terrae DSM 26712 genome sequencing project.</title>
        <authorList>
            <person name="Da Costa M.S."/>
            <person name="Albuquerque L."/>
            <person name="Raposo P."/>
            <person name="Froufe H.J.C."/>
            <person name="Barroso C.S."/>
            <person name="Egas C."/>
        </authorList>
    </citation>
    <scope>NUCLEOTIDE SEQUENCE [LARGE SCALE GENOMIC DNA]</scope>
    <source>
        <strain evidence="1 2">DSM 26712</strain>
    </source>
</reference>
<evidence type="ECO:0000313" key="2">
    <source>
        <dbReference type="Proteomes" id="UP000265715"/>
    </source>
</evidence>
<organism evidence="1 2">
    <name type="scientific">Calidithermus terrae</name>
    <dbReference type="NCBI Taxonomy" id="1408545"/>
    <lineage>
        <taxon>Bacteria</taxon>
        <taxon>Thermotogati</taxon>
        <taxon>Deinococcota</taxon>
        <taxon>Deinococci</taxon>
        <taxon>Thermales</taxon>
        <taxon>Thermaceae</taxon>
        <taxon>Calidithermus</taxon>
    </lineage>
</organism>
<dbReference type="AlphaFoldDB" id="A0A399EGJ9"/>
<dbReference type="OrthoDB" id="514402at2"/>
<sequence>MGRVTAVFDSRAQAEAAVNELRTIGVTDTHLSFVSRHDLEEKGESALEGAGKGLAVGATAGALFGIAAALIPGVGPFITAGVLAESLGAVAGGAVAGAVVGGTTGGLAGAIANAGYDPKEAEYYGAAVERGGVMVVADVPESLEPQVREVLNRHKGNFYNPVGHR</sequence>
<evidence type="ECO:0000313" key="1">
    <source>
        <dbReference type="EMBL" id="RIH82269.1"/>
    </source>
</evidence>
<dbReference type="RefSeq" id="WP_147372799.1">
    <property type="nucleotide sequence ID" value="NZ_QXDL01000128.1"/>
</dbReference>
<gene>
    <name evidence="1" type="ORF">Mterra_02733</name>
</gene>
<name>A0A399EGJ9_9DEIN</name>
<dbReference type="EMBL" id="QXDL01000128">
    <property type="protein sequence ID" value="RIH82269.1"/>
    <property type="molecule type" value="Genomic_DNA"/>
</dbReference>
<accession>A0A399EGJ9</accession>
<proteinExistence type="predicted"/>
<dbReference type="Proteomes" id="UP000265715">
    <property type="component" value="Unassembled WGS sequence"/>
</dbReference>
<comment type="caution">
    <text evidence="1">The sequence shown here is derived from an EMBL/GenBank/DDBJ whole genome shotgun (WGS) entry which is preliminary data.</text>
</comment>
<dbReference type="InterPro" id="IPR052948">
    <property type="entry name" value="Low_temp-induced_all0457"/>
</dbReference>
<protein>
    <recommendedName>
        <fullName evidence="3">Heat induced stress protein YflT</fullName>
    </recommendedName>
</protein>
<dbReference type="PANTHER" id="PTHR36109">
    <property type="entry name" value="MEMBRANE PROTEIN-RELATED"/>
    <property type="match status" value="1"/>
</dbReference>
<keyword evidence="2" id="KW-1185">Reference proteome</keyword>
<dbReference type="PANTHER" id="PTHR36109:SF2">
    <property type="entry name" value="MEMBRANE PROTEIN"/>
    <property type="match status" value="1"/>
</dbReference>
<evidence type="ECO:0008006" key="3">
    <source>
        <dbReference type="Google" id="ProtNLM"/>
    </source>
</evidence>